<evidence type="ECO:0000313" key="6">
    <source>
        <dbReference type="Proteomes" id="UP000037392"/>
    </source>
</evidence>
<dbReference type="Pfam" id="PF12833">
    <property type="entry name" value="HTH_18"/>
    <property type="match status" value="1"/>
</dbReference>
<evidence type="ECO:0000256" key="3">
    <source>
        <dbReference type="ARBA" id="ARBA00023163"/>
    </source>
</evidence>
<dbReference type="InterPro" id="IPR011051">
    <property type="entry name" value="RmlC_Cupin_sf"/>
</dbReference>
<dbReference type="PATRIC" id="fig|742734.4.peg.810"/>
<dbReference type="InterPro" id="IPR013096">
    <property type="entry name" value="Cupin_2"/>
</dbReference>
<comment type="caution">
    <text evidence="5">The sequence shown here is derived from an EMBL/GenBank/DDBJ whole genome shotgun (WGS) entry which is preliminary data.</text>
</comment>
<dbReference type="Pfam" id="PF07883">
    <property type="entry name" value="Cupin_2"/>
    <property type="match status" value="1"/>
</dbReference>
<evidence type="ECO:0000259" key="4">
    <source>
        <dbReference type="PROSITE" id="PS01124"/>
    </source>
</evidence>
<dbReference type="InterPro" id="IPR009057">
    <property type="entry name" value="Homeodomain-like_sf"/>
</dbReference>
<dbReference type="OrthoDB" id="337756at2"/>
<dbReference type="EMBL" id="ADLK01000089">
    <property type="protein sequence ID" value="KMW08348.1"/>
    <property type="molecule type" value="Genomic_DNA"/>
</dbReference>
<dbReference type="InterPro" id="IPR018060">
    <property type="entry name" value="HTH_AraC"/>
</dbReference>
<keyword evidence="2" id="KW-0238">DNA-binding</keyword>
<dbReference type="SUPFAM" id="SSF46689">
    <property type="entry name" value="Homeodomain-like"/>
    <property type="match status" value="1"/>
</dbReference>
<feature type="domain" description="HTH araC/xylS-type" evidence="4">
    <location>
        <begin position="196"/>
        <end position="294"/>
    </location>
</feature>
<dbReference type="Gene3D" id="1.10.10.60">
    <property type="entry name" value="Homeodomain-like"/>
    <property type="match status" value="1"/>
</dbReference>
<dbReference type="Gene3D" id="2.60.120.10">
    <property type="entry name" value="Jelly Rolls"/>
    <property type="match status" value="1"/>
</dbReference>
<dbReference type="AlphaFoldDB" id="A0A0J9B5H8"/>
<evidence type="ECO:0000256" key="1">
    <source>
        <dbReference type="ARBA" id="ARBA00023015"/>
    </source>
</evidence>
<dbReference type="RefSeq" id="WP_048929205.1">
    <property type="nucleotide sequence ID" value="NZ_KQ235875.1"/>
</dbReference>
<dbReference type="GO" id="GO:0043565">
    <property type="term" value="F:sequence-specific DNA binding"/>
    <property type="evidence" value="ECO:0007669"/>
    <property type="project" value="InterPro"/>
</dbReference>
<gene>
    <name evidence="5" type="ORF">HMPREF9470_00761</name>
</gene>
<evidence type="ECO:0000313" key="5">
    <source>
        <dbReference type="EMBL" id="KMW08348.1"/>
    </source>
</evidence>
<dbReference type="PROSITE" id="PS01124">
    <property type="entry name" value="HTH_ARAC_FAMILY_2"/>
    <property type="match status" value="1"/>
</dbReference>
<accession>A0A0J9B5H8</accession>
<reference evidence="5 6" key="1">
    <citation type="submission" date="2011-04" db="EMBL/GenBank/DDBJ databases">
        <title>The Genome Sequence of Clostridium citroniae WAL-19142.</title>
        <authorList>
            <consortium name="The Broad Institute Genome Sequencing Platform"/>
            <person name="Earl A."/>
            <person name="Ward D."/>
            <person name="Feldgarden M."/>
            <person name="Gevers D."/>
            <person name="Warren Y.A."/>
            <person name="Tyrrell K.L."/>
            <person name="Citron D.M."/>
            <person name="Goldstein E.J."/>
            <person name="Daigneault M."/>
            <person name="Allen-Vercoe E."/>
            <person name="Young S.K."/>
            <person name="Zeng Q."/>
            <person name="Gargeya S."/>
            <person name="Fitzgerald M."/>
            <person name="Haas B."/>
            <person name="Abouelleil A."/>
            <person name="Alvarado L."/>
            <person name="Arachchi H.M."/>
            <person name="Berlin A."/>
            <person name="Brown A."/>
            <person name="Chapman S.B."/>
            <person name="Chen Z."/>
            <person name="Dunbar C."/>
            <person name="Freedman E."/>
            <person name="Gearin G."/>
            <person name="Gellesch M."/>
            <person name="Goldberg J."/>
            <person name="Griggs A."/>
            <person name="Gujja S."/>
            <person name="Heilman E.R."/>
            <person name="Heiman D."/>
            <person name="Howarth C."/>
            <person name="Larson L."/>
            <person name="Lui A."/>
            <person name="MacDonald P.J."/>
            <person name="Mehta T."/>
            <person name="Montmayeur A."/>
            <person name="Murphy C."/>
            <person name="Neiman D."/>
            <person name="Pearson M."/>
            <person name="Priest M."/>
            <person name="Roberts A."/>
            <person name="Saif S."/>
            <person name="Shea T."/>
            <person name="Shenoy N."/>
            <person name="Sisk P."/>
            <person name="Stolte C."/>
            <person name="Sykes S."/>
            <person name="White J."/>
            <person name="Yandava C."/>
            <person name="Wortman J."/>
            <person name="Nusbaum C."/>
            <person name="Birren B."/>
        </authorList>
    </citation>
    <scope>NUCLEOTIDE SEQUENCE [LARGE SCALE GENOMIC DNA]</scope>
    <source>
        <strain evidence="5 6">WAL-19142</strain>
    </source>
</reference>
<protein>
    <recommendedName>
        <fullName evidence="4">HTH araC/xylS-type domain-containing protein</fullName>
    </recommendedName>
</protein>
<dbReference type="Proteomes" id="UP000037392">
    <property type="component" value="Unassembled WGS sequence"/>
</dbReference>
<dbReference type="SUPFAM" id="SSF51182">
    <property type="entry name" value="RmlC-like cupins"/>
    <property type="match status" value="1"/>
</dbReference>
<dbReference type="PANTHER" id="PTHR43280">
    <property type="entry name" value="ARAC-FAMILY TRANSCRIPTIONAL REGULATOR"/>
    <property type="match status" value="1"/>
</dbReference>
<dbReference type="GO" id="GO:0003700">
    <property type="term" value="F:DNA-binding transcription factor activity"/>
    <property type="evidence" value="ECO:0007669"/>
    <property type="project" value="InterPro"/>
</dbReference>
<keyword evidence="3" id="KW-0804">Transcription</keyword>
<dbReference type="SMART" id="SM00342">
    <property type="entry name" value="HTH_ARAC"/>
    <property type="match status" value="1"/>
</dbReference>
<evidence type="ECO:0000256" key="2">
    <source>
        <dbReference type="ARBA" id="ARBA00023125"/>
    </source>
</evidence>
<dbReference type="InterPro" id="IPR014710">
    <property type="entry name" value="RmlC-like_jellyroll"/>
</dbReference>
<organism evidence="5 6">
    <name type="scientific">[Clostridium] citroniae WAL-19142</name>
    <dbReference type="NCBI Taxonomy" id="742734"/>
    <lineage>
        <taxon>Bacteria</taxon>
        <taxon>Bacillati</taxon>
        <taxon>Bacillota</taxon>
        <taxon>Clostridia</taxon>
        <taxon>Lachnospirales</taxon>
        <taxon>Lachnospiraceae</taxon>
        <taxon>Enterocloster</taxon>
    </lineage>
</organism>
<dbReference type="GeneID" id="93166331"/>
<proteinExistence type="predicted"/>
<dbReference type="PANTHER" id="PTHR43280:SF2">
    <property type="entry name" value="HTH-TYPE TRANSCRIPTIONAL REGULATOR EXSA"/>
    <property type="match status" value="1"/>
</dbReference>
<sequence length="300" mass="34363">MDYQLLRRIKGFSARVSLLGVDLHVNNISYYNQTDVHFYHSHEFSEIIYVLSGEIKVGIGTDIVTVREHEILYMGGNIRHKLKIYPDIPVECLTMSFELTYALQDSQIAPQWIREEQELVKTLMSSRFGVTEDKGSCIRIIDDICEGIGEGTVGEYSKLKNHLGNLFICTLQAFGNNRKRLEEDAAREVDFVNKAIQINDYIGKNFTRELTLQSVADELNYSTRQLQRIIKLYYNISFRELLIQYRVGYSKVLLGLTPHSLEVVAGTCGFSSLKSFEKYFKLSEGMTPSAFKKIYGKCNS</sequence>
<keyword evidence="1" id="KW-0805">Transcription regulation</keyword>
<name>A0A0J9B5H8_9FIRM</name>